<evidence type="ECO:0000313" key="5">
    <source>
        <dbReference type="EMBL" id="KAB1328065.1"/>
    </source>
</evidence>
<evidence type="ECO:0000313" key="9">
    <source>
        <dbReference type="Proteomes" id="UP000435985"/>
    </source>
</evidence>
<dbReference type="EMBL" id="VWKB01000058">
    <property type="protein sequence ID" value="KAA4089298.1"/>
    <property type="molecule type" value="Genomic_DNA"/>
</dbReference>
<dbReference type="EMBL" id="VWFO01000030">
    <property type="protein sequence ID" value="KAA4662228.1"/>
    <property type="molecule type" value="Genomic_DNA"/>
</dbReference>
<evidence type="ECO:0000313" key="1">
    <source>
        <dbReference type="EMBL" id="KAA3930546.1"/>
    </source>
</evidence>
<dbReference type="EMBL" id="VWLE01000170">
    <property type="protein sequence ID" value="KAA3951332.1"/>
    <property type="molecule type" value="Genomic_DNA"/>
</dbReference>
<protein>
    <submittedName>
        <fullName evidence="3">Uncharacterized protein</fullName>
    </submittedName>
</protein>
<evidence type="ECO:0000313" key="10">
    <source>
        <dbReference type="Proteomes" id="UP000473905"/>
    </source>
</evidence>
<reference evidence="6 7" key="1">
    <citation type="journal article" date="2019" name="Nat. Med.">
        <title>A library of human gut bacterial isolates paired with longitudinal multiomics data enables mechanistic microbiome research.</title>
        <authorList>
            <person name="Poyet M."/>
            <person name="Groussin M."/>
            <person name="Gibbons S.M."/>
            <person name="Avila-Pacheco J."/>
            <person name="Jiang X."/>
            <person name="Kearney S.M."/>
            <person name="Perrotta A.R."/>
            <person name="Berdy B."/>
            <person name="Zhao S."/>
            <person name="Lieberman T.D."/>
            <person name="Swanson P.K."/>
            <person name="Smith M."/>
            <person name="Roesemann S."/>
            <person name="Alexander J.E."/>
            <person name="Rich S.A."/>
            <person name="Livny J."/>
            <person name="Vlamakis H."/>
            <person name="Clish C."/>
            <person name="Bullock K."/>
            <person name="Deik A."/>
            <person name="Scott J."/>
            <person name="Pierce K.A."/>
            <person name="Xavier R.J."/>
            <person name="Alm E.J."/>
        </authorList>
    </citation>
    <scope>NUCLEOTIDE SEQUENCE [LARGE SCALE GENOMIC DNA]</scope>
    <source>
        <strain evidence="3 10">BIOML-A134</strain>
        <strain evidence="4 9">BIOML-A14</strain>
        <strain evidence="1 7">BIOML-A160</strain>
        <strain evidence="2 6">BIOML-A163</strain>
        <strain evidence="5 8">BIOML-A2</strain>
    </source>
</reference>
<dbReference type="AlphaFoldDB" id="A0A139L8Q6"/>
<dbReference type="Proteomes" id="UP000435985">
    <property type="component" value="Unassembled WGS sequence"/>
</dbReference>
<gene>
    <name evidence="5" type="ORF">F3B53_08820</name>
    <name evidence="4" type="ORF">F3B98_20040</name>
    <name evidence="3" type="ORF">F3D66_27800</name>
    <name evidence="2" type="ORF">F3D71_13130</name>
    <name evidence="1" type="ORF">F3F25_04955</name>
</gene>
<name>A0A139L8Q6_BACOV</name>
<proteinExistence type="predicted"/>
<organism evidence="3 10">
    <name type="scientific">Bacteroides ovatus</name>
    <dbReference type="NCBI Taxonomy" id="28116"/>
    <lineage>
        <taxon>Bacteria</taxon>
        <taxon>Pseudomonadati</taxon>
        <taxon>Bacteroidota</taxon>
        <taxon>Bacteroidia</taxon>
        <taxon>Bacteroidales</taxon>
        <taxon>Bacteroidaceae</taxon>
        <taxon>Bacteroides</taxon>
    </lineage>
</organism>
<dbReference type="EMBL" id="VWLB01000005">
    <property type="protein sequence ID" value="KAA3930546.1"/>
    <property type="molecule type" value="Genomic_DNA"/>
</dbReference>
<evidence type="ECO:0000313" key="6">
    <source>
        <dbReference type="Proteomes" id="UP000323717"/>
    </source>
</evidence>
<dbReference type="Proteomes" id="UP000323717">
    <property type="component" value="Unassembled WGS sequence"/>
</dbReference>
<dbReference type="Proteomes" id="UP000365824">
    <property type="component" value="Unassembled WGS sequence"/>
</dbReference>
<evidence type="ECO:0000313" key="7">
    <source>
        <dbReference type="Proteomes" id="UP000365824"/>
    </source>
</evidence>
<evidence type="ECO:0000313" key="3">
    <source>
        <dbReference type="EMBL" id="KAA4089298.1"/>
    </source>
</evidence>
<sequence length="60" mass="6934">MNLEAPSVWRIFAGNLKTITNMQKKSLASDIYQHIMAWKCTKNSRTKYGASLFFLSLHEI</sequence>
<dbReference type="Proteomes" id="UP000375690">
    <property type="component" value="Unassembled WGS sequence"/>
</dbReference>
<comment type="caution">
    <text evidence="3">The sequence shown here is derived from an EMBL/GenBank/DDBJ whole genome shotgun (WGS) entry which is preliminary data.</text>
</comment>
<evidence type="ECO:0000313" key="4">
    <source>
        <dbReference type="EMBL" id="KAA4662228.1"/>
    </source>
</evidence>
<evidence type="ECO:0000313" key="2">
    <source>
        <dbReference type="EMBL" id="KAA3951332.1"/>
    </source>
</evidence>
<accession>A0A139L8Q6</accession>
<dbReference type="Proteomes" id="UP000473905">
    <property type="component" value="Unassembled WGS sequence"/>
</dbReference>
<evidence type="ECO:0000313" key="8">
    <source>
        <dbReference type="Proteomes" id="UP000375690"/>
    </source>
</evidence>
<keyword evidence="10" id="KW-1185">Reference proteome</keyword>
<dbReference type="EMBL" id="VWFC01000007">
    <property type="protein sequence ID" value="KAB1328065.1"/>
    <property type="molecule type" value="Genomic_DNA"/>
</dbReference>